<evidence type="ECO:0000313" key="1">
    <source>
        <dbReference type="EMBL" id="SZX69504.1"/>
    </source>
</evidence>
<keyword evidence="2" id="KW-1185">Reference proteome</keyword>
<evidence type="ECO:0000313" key="2">
    <source>
        <dbReference type="Proteomes" id="UP000256970"/>
    </source>
</evidence>
<protein>
    <submittedName>
        <fullName evidence="1">Uncharacterized protein</fullName>
    </submittedName>
</protein>
<accession>A0A383VXM1</accession>
<proteinExistence type="predicted"/>
<reference evidence="1 2" key="1">
    <citation type="submission" date="2016-10" db="EMBL/GenBank/DDBJ databases">
        <authorList>
            <person name="Cai Z."/>
        </authorList>
    </citation>
    <scope>NUCLEOTIDE SEQUENCE [LARGE SCALE GENOMIC DNA]</scope>
</reference>
<name>A0A383VXM1_TETOB</name>
<dbReference type="EMBL" id="FNXT01000933">
    <property type="protein sequence ID" value="SZX69504.1"/>
    <property type="molecule type" value="Genomic_DNA"/>
</dbReference>
<dbReference type="Proteomes" id="UP000256970">
    <property type="component" value="Unassembled WGS sequence"/>
</dbReference>
<gene>
    <name evidence="1" type="ORF">BQ4739_LOCUS9773</name>
</gene>
<dbReference type="AlphaFoldDB" id="A0A383VXM1"/>
<organism evidence="1 2">
    <name type="scientific">Tetradesmus obliquus</name>
    <name type="common">Green alga</name>
    <name type="synonym">Acutodesmus obliquus</name>
    <dbReference type="NCBI Taxonomy" id="3088"/>
    <lineage>
        <taxon>Eukaryota</taxon>
        <taxon>Viridiplantae</taxon>
        <taxon>Chlorophyta</taxon>
        <taxon>core chlorophytes</taxon>
        <taxon>Chlorophyceae</taxon>
        <taxon>CS clade</taxon>
        <taxon>Sphaeropleales</taxon>
        <taxon>Scenedesmaceae</taxon>
        <taxon>Tetradesmus</taxon>
    </lineage>
</organism>
<sequence length="208" mass="22662">MKADPSNRKVVYAKFFETPAVSNWLDIVNGLFPCKACYDCALRNLAAGIMDHQADCTDSAYEELLEKAADIVFYTELRREGNFVGAKKDCIRMGYNVGGFRSILLNEIAEQQEHFGLVETHFGSGVSVCQEAGLGIYQTLDEVLGVAAMLLPQFRGASLAFAAAKLTVAGILEFVKAASKVIAPPNYKAAAIQAATTNCRDTITRRCY</sequence>